<keyword evidence="7" id="KW-1185">Reference proteome</keyword>
<name>A0A428T2U6_9HYPO</name>
<dbReference type="SUPFAM" id="SSF51905">
    <property type="entry name" value="FAD/NAD(P)-binding domain"/>
    <property type="match status" value="1"/>
</dbReference>
<evidence type="ECO:0000256" key="3">
    <source>
        <dbReference type="ARBA" id="ARBA00022827"/>
    </source>
</evidence>
<reference evidence="6 7" key="1">
    <citation type="submission" date="2017-06" db="EMBL/GenBank/DDBJ databases">
        <title>Cmopartive genomic analysis of Ambrosia Fusariam Clade fungi.</title>
        <authorList>
            <person name="Stajich J.E."/>
            <person name="Carrillo J."/>
            <person name="Kijimoto T."/>
            <person name="Eskalen A."/>
            <person name="O'Donnell K."/>
            <person name="Kasson M."/>
        </authorList>
    </citation>
    <scope>NUCLEOTIDE SEQUENCE [LARGE SCALE GENOMIC DNA]</scope>
    <source>
        <strain evidence="6 7">NRRL 20438</strain>
    </source>
</reference>
<keyword evidence="3" id="KW-0274">FAD</keyword>
<comment type="cofactor">
    <cofactor evidence="1">
        <name>FAD</name>
        <dbReference type="ChEBI" id="CHEBI:57692"/>
    </cofactor>
</comment>
<dbReference type="InterPro" id="IPR003953">
    <property type="entry name" value="FAD-dep_OxRdtase_2_FAD-bd"/>
</dbReference>
<keyword evidence="4" id="KW-0560">Oxidoreductase</keyword>
<feature type="domain" description="FAD-dependent oxidoreductase 2 FAD-binding" evidence="5">
    <location>
        <begin position="47"/>
        <end position="577"/>
    </location>
</feature>
<evidence type="ECO:0000259" key="5">
    <source>
        <dbReference type="Pfam" id="PF00890"/>
    </source>
</evidence>
<dbReference type="GO" id="GO:0016491">
    <property type="term" value="F:oxidoreductase activity"/>
    <property type="evidence" value="ECO:0007669"/>
    <property type="project" value="UniProtKB-KW"/>
</dbReference>
<keyword evidence="2" id="KW-0285">Flavoprotein</keyword>
<evidence type="ECO:0000256" key="4">
    <source>
        <dbReference type="ARBA" id="ARBA00023002"/>
    </source>
</evidence>
<sequence>MFGGARCAWRPAQHQVKLLRLIRPRRCLQHRLFATIQEKPKYDESYDVVVVGSGAAGLSAAVTAAKKCGLKVLVTEKTGYFGGTSAYSGGALWIPGHKHQESLGFGKDTREDATTYLKSNLGDLYNEDRIQAYLKTGPEMVDWLEAETAVRFFGAPQPDYQHGLPGSAFGRVVLNQQFDGRRLGSMVKKIRYPMQGMSAFGTMQANMADFEMFKRPFSSFKNFGFVTRHLLRYASDYLRYGKGTVLCNGNALVGSLVLSNMQQGTTFWNNAVVTQLVEENGKASGVVVEKHGKPVRVQAKKGIVLASGGFGRSKELMSKYNTLSQNTAGPRGNTGDGMRLGQQLGGRLPPPLVDNALYSSISEYHPKKGTLRRFPHAGFDRPKPGYIIVDTDGKRFANEAEPYQTFGQHMKEAKVTKAWLIGDHQAVRKYGMGVSLPWPYPMWHLTRTGYFKKGKTIKALADNLGLDAKSLASTVNRFNEHARQGKDPDFHRGEHPFDNSYGDFSHKPNVNLRPLEKGPFYAVALYPGNLSTLYGLDTNKDAQVLNDKGNAIPGLYAAGADQNSVMMGKYPGGGSCLGPAMVFGYRAAMHMASH</sequence>
<dbReference type="Gene3D" id="3.90.700.10">
    <property type="entry name" value="Succinate dehydrogenase/fumarate reductase flavoprotein, catalytic domain"/>
    <property type="match status" value="1"/>
</dbReference>
<dbReference type="EMBL" id="NIZV01000279">
    <property type="protein sequence ID" value="RSL96338.1"/>
    <property type="molecule type" value="Genomic_DNA"/>
</dbReference>
<dbReference type="AlphaFoldDB" id="A0A428T2U6"/>
<dbReference type="PANTHER" id="PTHR43400">
    <property type="entry name" value="FUMARATE REDUCTASE"/>
    <property type="match status" value="1"/>
</dbReference>
<evidence type="ECO:0000256" key="1">
    <source>
        <dbReference type="ARBA" id="ARBA00001974"/>
    </source>
</evidence>
<dbReference type="Pfam" id="PF00890">
    <property type="entry name" value="FAD_binding_2"/>
    <property type="match status" value="1"/>
</dbReference>
<organism evidence="6 7">
    <name type="scientific">Fusarium ambrosium</name>
    <dbReference type="NCBI Taxonomy" id="131363"/>
    <lineage>
        <taxon>Eukaryota</taxon>
        <taxon>Fungi</taxon>
        <taxon>Dikarya</taxon>
        <taxon>Ascomycota</taxon>
        <taxon>Pezizomycotina</taxon>
        <taxon>Sordariomycetes</taxon>
        <taxon>Hypocreomycetidae</taxon>
        <taxon>Hypocreales</taxon>
        <taxon>Nectriaceae</taxon>
        <taxon>Fusarium</taxon>
        <taxon>Fusarium solani species complex</taxon>
    </lineage>
</organism>
<dbReference type="InterPro" id="IPR050315">
    <property type="entry name" value="FAD-oxidoreductase_2"/>
</dbReference>
<comment type="caution">
    <text evidence="6">The sequence shown here is derived from an EMBL/GenBank/DDBJ whole genome shotgun (WGS) entry which is preliminary data.</text>
</comment>
<protein>
    <recommendedName>
        <fullName evidence="5">FAD-dependent oxidoreductase 2 FAD-binding domain-containing protein</fullName>
    </recommendedName>
</protein>
<dbReference type="SUPFAM" id="SSF56425">
    <property type="entry name" value="Succinate dehydrogenase/fumarate reductase flavoprotein, catalytic domain"/>
    <property type="match status" value="1"/>
</dbReference>
<dbReference type="Gene3D" id="3.50.50.60">
    <property type="entry name" value="FAD/NAD(P)-binding domain"/>
    <property type="match status" value="2"/>
</dbReference>
<evidence type="ECO:0000313" key="7">
    <source>
        <dbReference type="Proteomes" id="UP000288429"/>
    </source>
</evidence>
<evidence type="ECO:0000256" key="2">
    <source>
        <dbReference type="ARBA" id="ARBA00022630"/>
    </source>
</evidence>
<gene>
    <name evidence="6" type="ORF">CDV31_013516</name>
</gene>
<evidence type="ECO:0000313" key="6">
    <source>
        <dbReference type="EMBL" id="RSL96338.1"/>
    </source>
</evidence>
<dbReference type="InterPro" id="IPR027477">
    <property type="entry name" value="Succ_DH/fumarate_Rdtase_cat_sf"/>
</dbReference>
<accession>A0A428T2U6</accession>
<dbReference type="InterPro" id="IPR036188">
    <property type="entry name" value="FAD/NAD-bd_sf"/>
</dbReference>
<dbReference type="Proteomes" id="UP000288429">
    <property type="component" value="Unassembled WGS sequence"/>
</dbReference>
<dbReference type="PANTHER" id="PTHR43400:SF10">
    <property type="entry name" value="3-OXOSTEROID 1-DEHYDROGENASE"/>
    <property type="match status" value="1"/>
</dbReference>
<dbReference type="GO" id="GO:0008202">
    <property type="term" value="P:steroid metabolic process"/>
    <property type="evidence" value="ECO:0007669"/>
    <property type="project" value="UniProtKB-ARBA"/>
</dbReference>
<proteinExistence type="predicted"/>